<keyword evidence="1" id="KW-0597">Phosphoprotein</keyword>
<sequence length="142" mass="15667">MAFHSPTGLGQSDEPTVWVVDDDEDDRLFISSAFEDIQCPVSVLALADGDQLLPKLASCQKLPRLILLDINMRRQNGFDTLTQLRSTPTFAHLPVVMLTTSSDSCDLQRSLALGANQFMTKPANYNQLVMLAQGLTEQWALA</sequence>
<gene>
    <name evidence="3" type="ORF">SD10_24400</name>
</gene>
<dbReference type="AlphaFoldDB" id="A0A0E3V9X8"/>
<dbReference type="InterPro" id="IPR001789">
    <property type="entry name" value="Sig_transdc_resp-reg_receiver"/>
</dbReference>
<keyword evidence="3" id="KW-0808">Transferase</keyword>
<proteinExistence type="predicted"/>
<evidence type="ECO:0000256" key="1">
    <source>
        <dbReference type="PROSITE-ProRule" id="PRU00169"/>
    </source>
</evidence>
<dbReference type="HOGENOM" id="CLU_000445_69_17_10"/>
<dbReference type="Gene3D" id="3.40.50.2300">
    <property type="match status" value="1"/>
</dbReference>
<dbReference type="SUPFAM" id="SSF52172">
    <property type="entry name" value="CheY-like"/>
    <property type="match status" value="1"/>
</dbReference>
<dbReference type="Pfam" id="PF00072">
    <property type="entry name" value="Response_reg"/>
    <property type="match status" value="1"/>
</dbReference>
<keyword evidence="3" id="KW-0418">Kinase</keyword>
<dbReference type="InterPro" id="IPR011006">
    <property type="entry name" value="CheY-like_superfamily"/>
</dbReference>
<organism evidence="3 4">
    <name type="scientific">Spirosoma radiotolerans</name>
    <dbReference type="NCBI Taxonomy" id="1379870"/>
    <lineage>
        <taxon>Bacteria</taxon>
        <taxon>Pseudomonadati</taxon>
        <taxon>Bacteroidota</taxon>
        <taxon>Cytophagia</taxon>
        <taxon>Cytophagales</taxon>
        <taxon>Cytophagaceae</taxon>
        <taxon>Spirosoma</taxon>
    </lineage>
</organism>
<name>A0A0E3V9X8_9BACT</name>
<dbReference type="InterPro" id="IPR052893">
    <property type="entry name" value="TCS_response_regulator"/>
</dbReference>
<evidence type="ECO:0000313" key="3">
    <source>
        <dbReference type="EMBL" id="AKD57571.1"/>
    </source>
</evidence>
<keyword evidence="4" id="KW-1185">Reference proteome</keyword>
<accession>A0A0E3V9X8</accession>
<protein>
    <submittedName>
        <fullName evidence="3">Histidine kinase</fullName>
    </submittedName>
</protein>
<dbReference type="KEGG" id="srd:SD10_24400"/>
<dbReference type="OrthoDB" id="957707at2"/>
<dbReference type="SMART" id="SM00448">
    <property type="entry name" value="REC"/>
    <property type="match status" value="1"/>
</dbReference>
<dbReference type="PROSITE" id="PS50110">
    <property type="entry name" value="RESPONSE_REGULATORY"/>
    <property type="match status" value="1"/>
</dbReference>
<dbReference type="STRING" id="1379870.SD10_24400"/>
<dbReference type="PATRIC" id="fig|1379870.5.peg.5278"/>
<reference evidence="3 4" key="1">
    <citation type="journal article" date="2014" name="Curr. Microbiol.">
        <title>Spirosoma radiotolerans sp. nov., a gamma-radiation-resistant bacterium isolated from gamma ray-irradiated soil.</title>
        <authorList>
            <person name="Lee J.J."/>
            <person name="Srinivasan S."/>
            <person name="Lim S."/>
            <person name="Joe M."/>
            <person name="Im S."/>
            <person name="Bae S.I."/>
            <person name="Park K.R."/>
            <person name="Han J.H."/>
            <person name="Park S.H."/>
            <person name="Joo B.M."/>
            <person name="Park S.J."/>
            <person name="Kim M.K."/>
        </authorList>
    </citation>
    <scope>NUCLEOTIDE SEQUENCE [LARGE SCALE GENOMIC DNA]</scope>
    <source>
        <strain evidence="3 4">DG5A</strain>
    </source>
</reference>
<dbReference type="EMBL" id="CP010429">
    <property type="protein sequence ID" value="AKD57571.1"/>
    <property type="molecule type" value="Genomic_DNA"/>
</dbReference>
<feature type="modified residue" description="4-aspartylphosphate" evidence="1">
    <location>
        <position position="69"/>
    </location>
</feature>
<dbReference type="GO" id="GO:0016301">
    <property type="term" value="F:kinase activity"/>
    <property type="evidence" value="ECO:0007669"/>
    <property type="project" value="UniProtKB-KW"/>
</dbReference>
<feature type="domain" description="Response regulatory" evidence="2">
    <location>
        <begin position="16"/>
        <end position="136"/>
    </location>
</feature>
<dbReference type="PANTHER" id="PTHR44520:SF2">
    <property type="entry name" value="RESPONSE REGULATOR RCP1"/>
    <property type="match status" value="1"/>
</dbReference>
<evidence type="ECO:0000313" key="4">
    <source>
        <dbReference type="Proteomes" id="UP000033054"/>
    </source>
</evidence>
<evidence type="ECO:0000259" key="2">
    <source>
        <dbReference type="PROSITE" id="PS50110"/>
    </source>
</evidence>
<dbReference type="PANTHER" id="PTHR44520">
    <property type="entry name" value="RESPONSE REGULATOR RCP1-RELATED"/>
    <property type="match status" value="1"/>
</dbReference>
<dbReference type="Proteomes" id="UP000033054">
    <property type="component" value="Chromosome"/>
</dbReference>
<dbReference type="RefSeq" id="WP_046577530.1">
    <property type="nucleotide sequence ID" value="NZ_CP010429.1"/>
</dbReference>
<dbReference type="GO" id="GO:0000160">
    <property type="term" value="P:phosphorelay signal transduction system"/>
    <property type="evidence" value="ECO:0007669"/>
    <property type="project" value="InterPro"/>
</dbReference>